<dbReference type="CDD" id="cd11069">
    <property type="entry name" value="CYP_FUM15-like"/>
    <property type="match status" value="1"/>
</dbReference>
<dbReference type="GO" id="GO:0016705">
    <property type="term" value="F:oxidoreductase activity, acting on paired donors, with incorporation or reduction of molecular oxygen"/>
    <property type="evidence" value="ECO:0007669"/>
    <property type="project" value="InterPro"/>
</dbReference>
<dbReference type="InterPro" id="IPR001128">
    <property type="entry name" value="Cyt_P450"/>
</dbReference>
<reference evidence="14 15" key="1">
    <citation type="journal article" date="2019" name="Nat. Ecol. Evol.">
        <title>Megaphylogeny resolves global patterns of mushroom evolution.</title>
        <authorList>
            <person name="Varga T."/>
            <person name="Krizsan K."/>
            <person name="Foldi C."/>
            <person name="Dima B."/>
            <person name="Sanchez-Garcia M."/>
            <person name="Sanchez-Ramirez S."/>
            <person name="Szollosi G.J."/>
            <person name="Szarkandi J.G."/>
            <person name="Papp V."/>
            <person name="Albert L."/>
            <person name="Andreopoulos W."/>
            <person name="Angelini C."/>
            <person name="Antonin V."/>
            <person name="Barry K.W."/>
            <person name="Bougher N.L."/>
            <person name="Buchanan P."/>
            <person name="Buyck B."/>
            <person name="Bense V."/>
            <person name="Catcheside P."/>
            <person name="Chovatia M."/>
            <person name="Cooper J."/>
            <person name="Damon W."/>
            <person name="Desjardin D."/>
            <person name="Finy P."/>
            <person name="Geml J."/>
            <person name="Haridas S."/>
            <person name="Hughes K."/>
            <person name="Justo A."/>
            <person name="Karasinski D."/>
            <person name="Kautmanova I."/>
            <person name="Kiss B."/>
            <person name="Kocsube S."/>
            <person name="Kotiranta H."/>
            <person name="LaButti K.M."/>
            <person name="Lechner B.E."/>
            <person name="Liimatainen K."/>
            <person name="Lipzen A."/>
            <person name="Lukacs Z."/>
            <person name="Mihaltcheva S."/>
            <person name="Morgado L.N."/>
            <person name="Niskanen T."/>
            <person name="Noordeloos M.E."/>
            <person name="Ohm R.A."/>
            <person name="Ortiz-Santana B."/>
            <person name="Ovrebo C."/>
            <person name="Racz N."/>
            <person name="Riley R."/>
            <person name="Savchenko A."/>
            <person name="Shiryaev A."/>
            <person name="Soop K."/>
            <person name="Spirin V."/>
            <person name="Szebenyi C."/>
            <person name="Tomsovsky M."/>
            <person name="Tulloss R.E."/>
            <person name="Uehling J."/>
            <person name="Grigoriev I.V."/>
            <person name="Vagvolgyi C."/>
            <person name="Papp T."/>
            <person name="Martin F.M."/>
            <person name="Miettinen O."/>
            <person name="Hibbett D.S."/>
            <person name="Nagy L.G."/>
        </authorList>
    </citation>
    <scope>NUCLEOTIDE SEQUENCE [LARGE SCALE GENOMIC DNA]</scope>
    <source>
        <strain evidence="14 15">CBS 166.37</strain>
    </source>
</reference>
<dbReference type="OrthoDB" id="1470350at2759"/>
<keyword evidence="6" id="KW-0812">Transmembrane</keyword>
<dbReference type="Gene3D" id="1.10.630.10">
    <property type="entry name" value="Cytochrome P450"/>
    <property type="match status" value="1"/>
</dbReference>
<protein>
    <submittedName>
        <fullName evidence="14">Cytochrome P450</fullName>
    </submittedName>
</protein>
<name>A0A5C3M470_9AGAR</name>
<proteinExistence type="inferred from homology"/>
<comment type="similarity">
    <text evidence="4">Belongs to the cytochrome P450 family.</text>
</comment>
<evidence type="ECO:0000256" key="5">
    <source>
        <dbReference type="ARBA" id="ARBA00022617"/>
    </source>
</evidence>
<evidence type="ECO:0000256" key="10">
    <source>
        <dbReference type="ARBA" id="ARBA00023004"/>
    </source>
</evidence>
<keyword evidence="15" id="KW-1185">Reference proteome</keyword>
<dbReference type="GO" id="GO:0016020">
    <property type="term" value="C:membrane"/>
    <property type="evidence" value="ECO:0007669"/>
    <property type="project" value="UniProtKB-SubCell"/>
</dbReference>
<dbReference type="InterPro" id="IPR036396">
    <property type="entry name" value="Cyt_P450_sf"/>
</dbReference>
<keyword evidence="7 13" id="KW-0479">Metal-binding</keyword>
<dbReference type="AlphaFoldDB" id="A0A5C3M470"/>
<dbReference type="EMBL" id="ML213597">
    <property type="protein sequence ID" value="TFK40022.1"/>
    <property type="molecule type" value="Genomic_DNA"/>
</dbReference>
<gene>
    <name evidence="14" type="ORF">BDQ12DRAFT_680230</name>
</gene>
<dbReference type="Proteomes" id="UP000308652">
    <property type="component" value="Unassembled WGS sequence"/>
</dbReference>
<dbReference type="InterPro" id="IPR050121">
    <property type="entry name" value="Cytochrome_P450_monoxygenase"/>
</dbReference>
<evidence type="ECO:0000256" key="8">
    <source>
        <dbReference type="ARBA" id="ARBA00022989"/>
    </source>
</evidence>
<evidence type="ECO:0000256" key="3">
    <source>
        <dbReference type="ARBA" id="ARBA00004721"/>
    </source>
</evidence>
<feature type="binding site" description="axial binding residue" evidence="13">
    <location>
        <position position="483"/>
    </location>
    <ligand>
        <name>heme</name>
        <dbReference type="ChEBI" id="CHEBI:30413"/>
    </ligand>
    <ligandPart>
        <name>Fe</name>
        <dbReference type="ChEBI" id="CHEBI:18248"/>
    </ligandPart>
</feature>
<comment type="subcellular location">
    <subcellularLocation>
        <location evidence="2">Membrane</location>
    </subcellularLocation>
</comment>
<keyword evidence="9" id="KW-0560">Oxidoreductase</keyword>
<dbReference type="InterPro" id="IPR002401">
    <property type="entry name" value="Cyt_P450_E_grp-I"/>
</dbReference>
<organism evidence="14 15">
    <name type="scientific">Crucibulum laeve</name>
    <dbReference type="NCBI Taxonomy" id="68775"/>
    <lineage>
        <taxon>Eukaryota</taxon>
        <taxon>Fungi</taxon>
        <taxon>Dikarya</taxon>
        <taxon>Basidiomycota</taxon>
        <taxon>Agaricomycotina</taxon>
        <taxon>Agaricomycetes</taxon>
        <taxon>Agaricomycetidae</taxon>
        <taxon>Agaricales</taxon>
        <taxon>Agaricineae</taxon>
        <taxon>Nidulariaceae</taxon>
        <taxon>Crucibulum</taxon>
    </lineage>
</organism>
<evidence type="ECO:0000256" key="1">
    <source>
        <dbReference type="ARBA" id="ARBA00001971"/>
    </source>
</evidence>
<accession>A0A5C3M470</accession>
<comment type="pathway">
    <text evidence="3">Secondary metabolite biosynthesis; terpenoid biosynthesis.</text>
</comment>
<keyword evidence="5 13" id="KW-0349">Heme</keyword>
<dbReference type="PANTHER" id="PTHR24305">
    <property type="entry name" value="CYTOCHROME P450"/>
    <property type="match status" value="1"/>
</dbReference>
<sequence>MIVFIFEAILLYLFSWGFWRIVRRFVVKTDLDNIPGPAPPSFLKGNLLQIFNLNGWAFHKHLSEQYGGVAKLKAMLGENLLFVCDTKAMHHIIVKDQYIYEETTAFFDFNRIFFGEGLLSTMGEHHRKQRKMLNPVFSIVHMRHMTPIFWDVANMLQKTLSNKLQNGPQEIDITHWMVRTALELIGQSGFGYSFDRLTEDDTPHPYSTAVKQLVPASFKVNLARVYLLPVASRIGSPQFQRWFVDKLPWKALHELRDIVDVMNSTSAEILAARKRALEEGDEALVKQVAQGKDLMSILLRDNMEASEEDRLADVEILGQISTFTFAAMDTTSTALSRILHVLSTHPEAQEKLRQEILSIGEGEIPYDTLVSLPYLDAVCRETLRLYPPVTMVVRTAREDVVLPLSTPVTGLDGREVGEILVPQNTDIIVSILNANCNPEIWGPDSYEWKPERWLSHLPESVPAARIPGVYSNLMTFLGGGRACIGFKFSQLEMKVVLVTLLRSFHFSAPEKEIVWQMTGITMPVVAGGDESRASLPMKMTLLKKT</sequence>
<dbReference type="PRINTS" id="PR00463">
    <property type="entry name" value="EP450I"/>
</dbReference>
<keyword evidence="8" id="KW-1133">Transmembrane helix</keyword>
<keyword evidence="11" id="KW-0503">Monooxygenase</keyword>
<evidence type="ECO:0000313" key="15">
    <source>
        <dbReference type="Proteomes" id="UP000308652"/>
    </source>
</evidence>
<keyword evidence="12" id="KW-0472">Membrane</keyword>
<dbReference type="SUPFAM" id="SSF48264">
    <property type="entry name" value="Cytochrome P450"/>
    <property type="match status" value="1"/>
</dbReference>
<comment type="cofactor">
    <cofactor evidence="1 13">
        <name>heme</name>
        <dbReference type="ChEBI" id="CHEBI:30413"/>
    </cofactor>
</comment>
<dbReference type="PANTHER" id="PTHR24305:SF166">
    <property type="entry name" value="CYTOCHROME P450 12A4, MITOCHONDRIAL-RELATED"/>
    <property type="match status" value="1"/>
</dbReference>
<evidence type="ECO:0000313" key="14">
    <source>
        <dbReference type="EMBL" id="TFK40022.1"/>
    </source>
</evidence>
<dbReference type="GO" id="GO:0020037">
    <property type="term" value="F:heme binding"/>
    <property type="evidence" value="ECO:0007669"/>
    <property type="project" value="InterPro"/>
</dbReference>
<evidence type="ECO:0000256" key="2">
    <source>
        <dbReference type="ARBA" id="ARBA00004370"/>
    </source>
</evidence>
<dbReference type="Pfam" id="PF00067">
    <property type="entry name" value="p450"/>
    <property type="match status" value="1"/>
</dbReference>
<dbReference type="STRING" id="68775.A0A5C3M470"/>
<dbReference type="GO" id="GO:0005506">
    <property type="term" value="F:iron ion binding"/>
    <property type="evidence" value="ECO:0007669"/>
    <property type="project" value="InterPro"/>
</dbReference>
<keyword evidence="10 13" id="KW-0408">Iron</keyword>
<evidence type="ECO:0000256" key="4">
    <source>
        <dbReference type="ARBA" id="ARBA00010617"/>
    </source>
</evidence>
<evidence type="ECO:0000256" key="11">
    <source>
        <dbReference type="ARBA" id="ARBA00023033"/>
    </source>
</evidence>
<evidence type="ECO:0000256" key="6">
    <source>
        <dbReference type="ARBA" id="ARBA00022692"/>
    </source>
</evidence>
<evidence type="ECO:0000256" key="7">
    <source>
        <dbReference type="ARBA" id="ARBA00022723"/>
    </source>
</evidence>
<evidence type="ECO:0000256" key="12">
    <source>
        <dbReference type="ARBA" id="ARBA00023136"/>
    </source>
</evidence>
<dbReference type="PRINTS" id="PR00385">
    <property type="entry name" value="P450"/>
</dbReference>
<evidence type="ECO:0000256" key="13">
    <source>
        <dbReference type="PIRSR" id="PIRSR602401-1"/>
    </source>
</evidence>
<dbReference type="GO" id="GO:0004497">
    <property type="term" value="F:monooxygenase activity"/>
    <property type="evidence" value="ECO:0007669"/>
    <property type="project" value="UniProtKB-KW"/>
</dbReference>
<evidence type="ECO:0000256" key="9">
    <source>
        <dbReference type="ARBA" id="ARBA00023002"/>
    </source>
</evidence>